<dbReference type="Gene3D" id="1.10.1760.20">
    <property type="match status" value="1"/>
</dbReference>
<feature type="transmembrane region" description="Helical" evidence="3">
    <location>
        <begin position="42"/>
        <end position="71"/>
    </location>
</feature>
<comment type="caution">
    <text evidence="4">The sequence shown here is derived from an EMBL/GenBank/DDBJ whole genome shotgun (WGS) entry which is preliminary data.</text>
</comment>
<reference evidence="4" key="1">
    <citation type="submission" date="2020-10" db="EMBL/GenBank/DDBJ databases">
        <authorList>
            <person name="Gilroy R."/>
        </authorList>
    </citation>
    <scope>NUCLEOTIDE SEQUENCE</scope>
    <source>
        <strain evidence="4">ChiGjej2B2-12916</strain>
    </source>
</reference>
<protein>
    <submittedName>
        <fullName evidence="4">ECF transporter S component</fullName>
    </submittedName>
</protein>
<dbReference type="Pfam" id="PF07155">
    <property type="entry name" value="ECF-ribofla_trS"/>
    <property type="match status" value="1"/>
</dbReference>
<feature type="transmembrane region" description="Helical" evidence="3">
    <location>
        <begin position="110"/>
        <end position="130"/>
    </location>
</feature>
<feature type="transmembrane region" description="Helical" evidence="3">
    <location>
        <begin position="160"/>
        <end position="181"/>
    </location>
</feature>
<proteinExistence type="predicted"/>
<feature type="transmembrane region" description="Helical" evidence="3">
    <location>
        <begin position="83"/>
        <end position="104"/>
    </location>
</feature>
<keyword evidence="1 3" id="KW-0812">Transmembrane</keyword>
<organism evidence="4 5">
    <name type="scientific">Candidatus Enterenecus faecium</name>
    <dbReference type="NCBI Taxonomy" id="2840780"/>
    <lineage>
        <taxon>Bacteria</taxon>
        <taxon>Bacillati</taxon>
        <taxon>Bacillota</taxon>
        <taxon>Clostridia</taxon>
        <taxon>Eubacteriales</taxon>
        <taxon>Candidatus Enterenecus</taxon>
    </lineage>
</organism>
<dbReference type="GO" id="GO:0016020">
    <property type="term" value="C:membrane"/>
    <property type="evidence" value="ECO:0007669"/>
    <property type="project" value="InterPro"/>
</dbReference>
<evidence type="ECO:0000313" key="4">
    <source>
        <dbReference type="EMBL" id="HIQ60049.1"/>
    </source>
</evidence>
<evidence type="ECO:0000313" key="5">
    <source>
        <dbReference type="Proteomes" id="UP000886879"/>
    </source>
</evidence>
<dbReference type="InterPro" id="IPR009825">
    <property type="entry name" value="ECF_substrate-spec-like"/>
</dbReference>
<name>A0A9D1CGY2_9FIRM</name>
<accession>A0A9D1CGY2</accession>
<dbReference type="EMBL" id="DVFO01000002">
    <property type="protein sequence ID" value="HIQ60049.1"/>
    <property type="molecule type" value="Genomic_DNA"/>
</dbReference>
<sequence length="195" mass="20801">MRQEHKKLLRLVITALLVALVFCGSKIEVVLPLSVGGYSRFHLGNIMCALSGILLGPWWGGLAAGLGSALYDCTNVLYITEAPITFVTKGLYGVIAGAVFVAVFHRKATYPAMAVSTVCAAVSYIIIYLAKTFFYNSMLLEGMSASAAWVATVLKVPSSLFNGGVAIVLAPLLAFAVLRALRMARLDEALNPSKQ</sequence>
<keyword evidence="3" id="KW-0472">Membrane</keyword>
<dbReference type="PANTHER" id="PTHR37815:SF3">
    <property type="entry name" value="UPF0397 PROTEIN SPR0429"/>
    <property type="match status" value="1"/>
</dbReference>
<reference evidence="4" key="2">
    <citation type="journal article" date="2021" name="PeerJ">
        <title>Extensive microbial diversity within the chicken gut microbiome revealed by metagenomics and culture.</title>
        <authorList>
            <person name="Gilroy R."/>
            <person name="Ravi A."/>
            <person name="Getino M."/>
            <person name="Pursley I."/>
            <person name="Horton D.L."/>
            <person name="Alikhan N.F."/>
            <person name="Baker D."/>
            <person name="Gharbi K."/>
            <person name="Hall N."/>
            <person name="Watson M."/>
            <person name="Adriaenssens E.M."/>
            <person name="Foster-Nyarko E."/>
            <person name="Jarju S."/>
            <person name="Secka A."/>
            <person name="Antonio M."/>
            <person name="Oren A."/>
            <person name="Chaudhuri R.R."/>
            <person name="La Ragione R."/>
            <person name="Hildebrand F."/>
            <person name="Pallen M.J."/>
        </authorList>
    </citation>
    <scope>NUCLEOTIDE SEQUENCE</scope>
    <source>
        <strain evidence="4">ChiGjej2B2-12916</strain>
    </source>
</reference>
<evidence type="ECO:0000256" key="3">
    <source>
        <dbReference type="SAM" id="Phobius"/>
    </source>
</evidence>
<dbReference type="PANTHER" id="PTHR37815">
    <property type="entry name" value="UPF0397 PROTEIN BC_2624-RELATED"/>
    <property type="match status" value="1"/>
</dbReference>
<dbReference type="Proteomes" id="UP000886879">
    <property type="component" value="Unassembled WGS sequence"/>
</dbReference>
<dbReference type="AlphaFoldDB" id="A0A9D1CGY2"/>
<evidence type="ECO:0000256" key="1">
    <source>
        <dbReference type="ARBA" id="ARBA00022692"/>
    </source>
</evidence>
<gene>
    <name evidence="4" type="ORF">IAD31_00385</name>
</gene>
<evidence type="ECO:0000256" key="2">
    <source>
        <dbReference type="ARBA" id="ARBA00022989"/>
    </source>
</evidence>
<keyword evidence="2 3" id="KW-1133">Transmembrane helix</keyword>